<proteinExistence type="predicted"/>
<evidence type="ECO:0000256" key="1">
    <source>
        <dbReference type="ARBA" id="ARBA00004141"/>
    </source>
</evidence>
<keyword evidence="4 7" id="KW-1133">Transmembrane helix</keyword>
<feature type="transmembrane region" description="Helical" evidence="7">
    <location>
        <begin position="339"/>
        <end position="356"/>
    </location>
</feature>
<evidence type="ECO:0000256" key="3">
    <source>
        <dbReference type="ARBA" id="ARBA00022692"/>
    </source>
</evidence>
<dbReference type="PANTHER" id="PTHR23511">
    <property type="entry name" value="SYNAPTIC VESICLE GLYCOPROTEIN 2"/>
    <property type="match status" value="1"/>
</dbReference>
<feature type="transmembrane region" description="Helical" evidence="7">
    <location>
        <begin position="436"/>
        <end position="458"/>
    </location>
</feature>
<feature type="region of interest" description="Disordered" evidence="6">
    <location>
        <begin position="291"/>
        <end position="315"/>
    </location>
</feature>
<dbReference type="AlphaFoldDB" id="A0AAN7BLU5"/>
<name>A0AAN7BLU5_9PEZI</name>
<dbReference type="SUPFAM" id="SSF103473">
    <property type="entry name" value="MFS general substrate transporter"/>
    <property type="match status" value="1"/>
</dbReference>
<dbReference type="Gene3D" id="1.20.1250.20">
    <property type="entry name" value="MFS general substrate transporter like domains"/>
    <property type="match status" value="2"/>
</dbReference>
<feature type="transmembrane region" description="Helical" evidence="7">
    <location>
        <begin position="503"/>
        <end position="522"/>
    </location>
</feature>
<dbReference type="Pfam" id="PF00083">
    <property type="entry name" value="Sugar_tr"/>
    <property type="match status" value="2"/>
</dbReference>
<feature type="compositionally biased region" description="Basic and acidic residues" evidence="6">
    <location>
        <begin position="381"/>
        <end position="393"/>
    </location>
</feature>
<feature type="transmembrane region" description="Helical" evidence="7">
    <location>
        <begin position="121"/>
        <end position="140"/>
    </location>
</feature>
<evidence type="ECO:0000256" key="4">
    <source>
        <dbReference type="ARBA" id="ARBA00022989"/>
    </source>
</evidence>
<feature type="transmembrane region" description="Helical" evidence="7">
    <location>
        <begin position="534"/>
        <end position="553"/>
    </location>
</feature>
<feature type="transmembrane region" description="Helical" evidence="7">
    <location>
        <begin position="197"/>
        <end position="216"/>
    </location>
</feature>
<evidence type="ECO:0000256" key="2">
    <source>
        <dbReference type="ARBA" id="ARBA00022448"/>
    </source>
</evidence>
<reference evidence="9" key="1">
    <citation type="journal article" date="2023" name="Mol. Phylogenet. Evol.">
        <title>Genome-scale phylogeny and comparative genomics of the fungal order Sordariales.</title>
        <authorList>
            <person name="Hensen N."/>
            <person name="Bonometti L."/>
            <person name="Westerberg I."/>
            <person name="Brannstrom I.O."/>
            <person name="Guillou S."/>
            <person name="Cros-Aarteil S."/>
            <person name="Calhoun S."/>
            <person name="Haridas S."/>
            <person name="Kuo A."/>
            <person name="Mondo S."/>
            <person name="Pangilinan J."/>
            <person name="Riley R."/>
            <person name="LaButti K."/>
            <person name="Andreopoulos B."/>
            <person name="Lipzen A."/>
            <person name="Chen C."/>
            <person name="Yan M."/>
            <person name="Daum C."/>
            <person name="Ng V."/>
            <person name="Clum A."/>
            <person name="Steindorff A."/>
            <person name="Ohm R.A."/>
            <person name="Martin F."/>
            <person name="Silar P."/>
            <person name="Natvig D.O."/>
            <person name="Lalanne C."/>
            <person name="Gautier V."/>
            <person name="Ament-Velasquez S.L."/>
            <person name="Kruys A."/>
            <person name="Hutchinson M.I."/>
            <person name="Powell A.J."/>
            <person name="Barry K."/>
            <person name="Miller A.N."/>
            <person name="Grigoriev I.V."/>
            <person name="Debuchy R."/>
            <person name="Gladieux P."/>
            <person name="Hiltunen Thoren M."/>
            <person name="Johannesson H."/>
        </authorList>
    </citation>
    <scope>NUCLEOTIDE SEQUENCE</scope>
    <source>
        <strain evidence="9">CBS 990.96</strain>
    </source>
</reference>
<feature type="transmembrane region" description="Helical" evidence="7">
    <location>
        <begin position="407"/>
        <end position="429"/>
    </location>
</feature>
<evidence type="ECO:0000256" key="6">
    <source>
        <dbReference type="SAM" id="MobiDB-lite"/>
    </source>
</evidence>
<organism evidence="9 10">
    <name type="scientific">Podospora fimiseda</name>
    <dbReference type="NCBI Taxonomy" id="252190"/>
    <lineage>
        <taxon>Eukaryota</taxon>
        <taxon>Fungi</taxon>
        <taxon>Dikarya</taxon>
        <taxon>Ascomycota</taxon>
        <taxon>Pezizomycotina</taxon>
        <taxon>Sordariomycetes</taxon>
        <taxon>Sordariomycetidae</taxon>
        <taxon>Sordariales</taxon>
        <taxon>Podosporaceae</taxon>
        <taxon>Podospora</taxon>
    </lineage>
</organism>
<feature type="transmembrane region" description="Helical" evidence="7">
    <location>
        <begin position="470"/>
        <end position="491"/>
    </location>
</feature>
<evidence type="ECO:0000256" key="7">
    <source>
        <dbReference type="SAM" id="Phobius"/>
    </source>
</evidence>
<sequence>MPSEKGPALNLWSGYAPPPHVNVYQTSEDEKRARVLKIIDTGRFKWRLWLVGSSGFLATSYSLFATQVIKPSLHYVYPPCGRFTSNVGIVMDQLTLLGSAIGMIGAGILADLYGRKKLYGVELAVLIIATLGVVQASEGFRLDRADGSVEYTMDIYSWLTWWRFALGIAIGAEHPLVAVITAEWVPTKSRGRMLASVFAWQPVARFLAFAVNLAALRGLGKRAGLSPDGTDDENLMKRVADQVWRLVTGIDIIPAVVAVGFRLTIPETPRYYAMIRRDLAKALSNVTKVYPDNTHQEPSTVPDASNHVGNPGGDVGTKKRTWLDSALQHVWRTRPGRHLLVVCSMWMSIDMAWYIHSMDSPSAMATHWNKSKASASTDDACPEKTSSRTDARNPDTSFYHELESNSIRYMLVTAIGQILGSVVLVIIVNRFHRKNILTFTFSILSFFFAILGIILLATPQAPSAKIAVDVISGIMHFFFNLGPKTLILIIVVEIFPTVYRGTFYGLAAASGKLGGIVIRPIIGSTGKTDKALGIRFLVAVILMIFGAFVSRLLPEVQSVQEASSSELLDEEQMSGEEEGAPRNAGMWGQFFKKLRTMRLEEIAPNPQDQSTTQ</sequence>
<dbReference type="InterPro" id="IPR020846">
    <property type="entry name" value="MFS_dom"/>
</dbReference>
<feature type="domain" description="Major facilitator superfamily (MFS) profile" evidence="8">
    <location>
        <begin position="48"/>
        <end position="557"/>
    </location>
</feature>
<keyword evidence="10" id="KW-1185">Reference proteome</keyword>
<dbReference type="PROSITE" id="PS50850">
    <property type="entry name" value="MFS"/>
    <property type="match status" value="1"/>
</dbReference>
<evidence type="ECO:0000259" key="8">
    <source>
        <dbReference type="PROSITE" id="PS50850"/>
    </source>
</evidence>
<gene>
    <name evidence="9" type="ORF">QBC38DRAFT_482417</name>
</gene>
<dbReference type="PANTHER" id="PTHR23511:SF34">
    <property type="entry name" value="SYNAPTIC VESICLE GLYCOPROTEIN 2"/>
    <property type="match status" value="1"/>
</dbReference>
<dbReference type="InterPro" id="IPR005828">
    <property type="entry name" value="MFS_sugar_transport-like"/>
</dbReference>
<accession>A0AAN7BLU5</accession>
<dbReference type="EMBL" id="MU865362">
    <property type="protein sequence ID" value="KAK4225654.1"/>
    <property type="molecule type" value="Genomic_DNA"/>
</dbReference>
<comment type="caution">
    <text evidence="9">The sequence shown here is derived from an EMBL/GenBank/DDBJ whole genome shotgun (WGS) entry which is preliminary data.</text>
</comment>
<feature type="transmembrane region" description="Helical" evidence="7">
    <location>
        <begin position="48"/>
        <end position="69"/>
    </location>
</feature>
<feature type="transmembrane region" description="Helical" evidence="7">
    <location>
        <begin position="160"/>
        <end position="185"/>
    </location>
</feature>
<evidence type="ECO:0000313" key="9">
    <source>
        <dbReference type="EMBL" id="KAK4225654.1"/>
    </source>
</evidence>
<dbReference type="GO" id="GO:0016020">
    <property type="term" value="C:membrane"/>
    <property type="evidence" value="ECO:0007669"/>
    <property type="project" value="UniProtKB-SubCell"/>
</dbReference>
<keyword evidence="2" id="KW-0813">Transport</keyword>
<dbReference type="InterPro" id="IPR036259">
    <property type="entry name" value="MFS_trans_sf"/>
</dbReference>
<keyword evidence="3 7" id="KW-0812">Transmembrane</keyword>
<evidence type="ECO:0000256" key="5">
    <source>
        <dbReference type="ARBA" id="ARBA00023136"/>
    </source>
</evidence>
<evidence type="ECO:0000313" key="10">
    <source>
        <dbReference type="Proteomes" id="UP001301958"/>
    </source>
</evidence>
<protein>
    <submittedName>
        <fullName evidence="9">Major facilitator superfamily domain-containing protein</fullName>
    </submittedName>
</protein>
<feature type="compositionally biased region" description="Acidic residues" evidence="6">
    <location>
        <begin position="567"/>
        <end position="578"/>
    </location>
</feature>
<feature type="transmembrane region" description="Helical" evidence="7">
    <location>
        <begin position="243"/>
        <end position="265"/>
    </location>
</feature>
<feature type="region of interest" description="Disordered" evidence="6">
    <location>
        <begin position="374"/>
        <end position="393"/>
    </location>
</feature>
<comment type="subcellular location">
    <subcellularLocation>
        <location evidence="1">Membrane</location>
        <topology evidence="1">Multi-pass membrane protein</topology>
    </subcellularLocation>
</comment>
<feature type="region of interest" description="Disordered" evidence="6">
    <location>
        <begin position="564"/>
        <end position="586"/>
    </location>
</feature>
<keyword evidence="5 7" id="KW-0472">Membrane</keyword>
<dbReference type="Proteomes" id="UP001301958">
    <property type="component" value="Unassembled WGS sequence"/>
</dbReference>
<dbReference type="GO" id="GO:0022857">
    <property type="term" value="F:transmembrane transporter activity"/>
    <property type="evidence" value="ECO:0007669"/>
    <property type="project" value="InterPro"/>
</dbReference>
<reference evidence="9" key="2">
    <citation type="submission" date="2023-05" db="EMBL/GenBank/DDBJ databases">
        <authorList>
            <consortium name="Lawrence Berkeley National Laboratory"/>
            <person name="Steindorff A."/>
            <person name="Hensen N."/>
            <person name="Bonometti L."/>
            <person name="Westerberg I."/>
            <person name="Brannstrom I.O."/>
            <person name="Guillou S."/>
            <person name="Cros-Aarteil S."/>
            <person name="Calhoun S."/>
            <person name="Haridas S."/>
            <person name="Kuo A."/>
            <person name="Mondo S."/>
            <person name="Pangilinan J."/>
            <person name="Riley R."/>
            <person name="Labutti K."/>
            <person name="Andreopoulos B."/>
            <person name="Lipzen A."/>
            <person name="Chen C."/>
            <person name="Yanf M."/>
            <person name="Daum C."/>
            <person name="Ng V."/>
            <person name="Clum A."/>
            <person name="Ohm R."/>
            <person name="Martin F."/>
            <person name="Silar P."/>
            <person name="Natvig D."/>
            <person name="Lalanne C."/>
            <person name="Gautier V."/>
            <person name="Ament-Velasquez S.L."/>
            <person name="Kruys A."/>
            <person name="Hutchinson M.I."/>
            <person name="Powell A.J."/>
            <person name="Barry K."/>
            <person name="Miller A.N."/>
            <person name="Grigoriev I.V."/>
            <person name="Debuchy R."/>
            <person name="Gladieux P."/>
            <person name="Thoren M.H."/>
            <person name="Johannesson H."/>
        </authorList>
    </citation>
    <scope>NUCLEOTIDE SEQUENCE</scope>
    <source>
        <strain evidence="9">CBS 990.96</strain>
    </source>
</reference>
<feature type="transmembrane region" description="Helical" evidence="7">
    <location>
        <begin position="89"/>
        <end position="109"/>
    </location>
</feature>